<reference evidence="1" key="1">
    <citation type="submission" date="2020-04" db="EMBL/GenBank/DDBJ databases">
        <authorList>
            <person name="Alioto T."/>
            <person name="Alioto T."/>
            <person name="Gomez Garrido J."/>
        </authorList>
    </citation>
    <scope>NUCLEOTIDE SEQUENCE</scope>
    <source>
        <strain evidence="1">A484AB</strain>
    </source>
</reference>
<feature type="non-terminal residue" evidence="1">
    <location>
        <position position="60"/>
    </location>
</feature>
<keyword evidence="2" id="KW-1185">Reference proteome</keyword>
<dbReference type="EMBL" id="CACRXK020026453">
    <property type="protein sequence ID" value="CAB4040203.1"/>
    <property type="molecule type" value="Genomic_DNA"/>
</dbReference>
<evidence type="ECO:0000313" key="2">
    <source>
        <dbReference type="Proteomes" id="UP001152795"/>
    </source>
</evidence>
<accession>A0A7D9M0K8</accession>
<proteinExistence type="predicted"/>
<evidence type="ECO:0000313" key="1">
    <source>
        <dbReference type="EMBL" id="CAB4040203.1"/>
    </source>
</evidence>
<dbReference type="OrthoDB" id="7552915at2759"/>
<sequence>FEDDTFTEKVNKMFQMDFSETLPKVHKLSSPASPDNLNQLTGRPIITVHSWTTSNVSKLF</sequence>
<dbReference type="Proteomes" id="UP001152795">
    <property type="component" value="Unassembled WGS sequence"/>
</dbReference>
<protein>
    <submittedName>
        <fullName evidence="1">Uncharacterized protein</fullName>
    </submittedName>
</protein>
<name>A0A7D9M0K8_PARCT</name>
<feature type="non-terminal residue" evidence="1">
    <location>
        <position position="1"/>
    </location>
</feature>
<organism evidence="1 2">
    <name type="scientific">Paramuricea clavata</name>
    <name type="common">Red gorgonian</name>
    <name type="synonym">Violescent sea-whip</name>
    <dbReference type="NCBI Taxonomy" id="317549"/>
    <lineage>
        <taxon>Eukaryota</taxon>
        <taxon>Metazoa</taxon>
        <taxon>Cnidaria</taxon>
        <taxon>Anthozoa</taxon>
        <taxon>Octocorallia</taxon>
        <taxon>Malacalcyonacea</taxon>
        <taxon>Plexauridae</taxon>
        <taxon>Paramuricea</taxon>
    </lineage>
</organism>
<gene>
    <name evidence="1" type="ORF">PACLA_8A056459</name>
</gene>
<comment type="caution">
    <text evidence="1">The sequence shown here is derived from an EMBL/GenBank/DDBJ whole genome shotgun (WGS) entry which is preliminary data.</text>
</comment>
<dbReference type="AlphaFoldDB" id="A0A7D9M0K8"/>